<reference evidence="2 3" key="1">
    <citation type="submission" date="2014-04" db="EMBL/GenBank/DDBJ databases">
        <authorList>
            <consortium name="DOE Joint Genome Institute"/>
            <person name="Kuo A."/>
            <person name="Gay G."/>
            <person name="Dore J."/>
            <person name="Kohler A."/>
            <person name="Nagy L.G."/>
            <person name="Floudas D."/>
            <person name="Copeland A."/>
            <person name="Barry K.W."/>
            <person name="Cichocki N."/>
            <person name="Veneault-Fourrey C."/>
            <person name="LaButti K."/>
            <person name="Lindquist E.A."/>
            <person name="Lipzen A."/>
            <person name="Lundell T."/>
            <person name="Morin E."/>
            <person name="Murat C."/>
            <person name="Sun H."/>
            <person name="Tunlid A."/>
            <person name="Henrissat B."/>
            <person name="Grigoriev I.V."/>
            <person name="Hibbett D.S."/>
            <person name="Martin F."/>
            <person name="Nordberg H.P."/>
            <person name="Cantor M.N."/>
            <person name="Hua S.X."/>
        </authorList>
    </citation>
    <scope>NUCLEOTIDE SEQUENCE [LARGE SCALE GENOMIC DNA]</scope>
    <source>
        <strain evidence="3">h7</strain>
    </source>
</reference>
<evidence type="ECO:0000256" key="1">
    <source>
        <dbReference type="SAM" id="MobiDB-lite"/>
    </source>
</evidence>
<organism evidence="2 3">
    <name type="scientific">Hebeloma cylindrosporum</name>
    <dbReference type="NCBI Taxonomy" id="76867"/>
    <lineage>
        <taxon>Eukaryota</taxon>
        <taxon>Fungi</taxon>
        <taxon>Dikarya</taxon>
        <taxon>Basidiomycota</taxon>
        <taxon>Agaricomycotina</taxon>
        <taxon>Agaricomycetes</taxon>
        <taxon>Agaricomycetidae</taxon>
        <taxon>Agaricales</taxon>
        <taxon>Agaricineae</taxon>
        <taxon>Hymenogastraceae</taxon>
        <taxon>Hebeloma</taxon>
    </lineage>
</organism>
<name>A0A0C3CFT2_HEBCY</name>
<accession>A0A0C3CFT2</accession>
<dbReference type="Proteomes" id="UP000053424">
    <property type="component" value="Unassembled WGS sequence"/>
</dbReference>
<feature type="compositionally biased region" description="Acidic residues" evidence="1">
    <location>
        <begin position="983"/>
        <end position="1048"/>
    </location>
</feature>
<dbReference type="OrthoDB" id="2687259at2759"/>
<reference evidence="3" key="2">
    <citation type="submission" date="2015-01" db="EMBL/GenBank/DDBJ databases">
        <title>Evolutionary Origins and Diversification of the Mycorrhizal Mutualists.</title>
        <authorList>
            <consortium name="DOE Joint Genome Institute"/>
            <consortium name="Mycorrhizal Genomics Consortium"/>
            <person name="Kohler A."/>
            <person name="Kuo A."/>
            <person name="Nagy L.G."/>
            <person name="Floudas D."/>
            <person name="Copeland A."/>
            <person name="Barry K.W."/>
            <person name="Cichocki N."/>
            <person name="Veneault-Fourrey C."/>
            <person name="LaButti K."/>
            <person name="Lindquist E.A."/>
            <person name="Lipzen A."/>
            <person name="Lundell T."/>
            <person name="Morin E."/>
            <person name="Murat C."/>
            <person name="Riley R."/>
            <person name="Ohm R."/>
            <person name="Sun H."/>
            <person name="Tunlid A."/>
            <person name="Henrissat B."/>
            <person name="Grigoriev I.V."/>
            <person name="Hibbett D.S."/>
            <person name="Martin F."/>
        </authorList>
    </citation>
    <scope>NUCLEOTIDE SEQUENCE [LARGE SCALE GENOMIC DNA]</scope>
    <source>
        <strain evidence="3">h7</strain>
    </source>
</reference>
<feature type="region of interest" description="Disordered" evidence="1">
    <location>
        <begin position="1"/>
        <end position="49"/>
    </location>
</feature>
<protein>
    <submittedName>
        <fullName evidence="2">Uncharacterized protein</fullName>
    </submittedName>
</protein>
<gene>
    <name evidence="2" type="ORF">M413DRAFT_69790</name>
</gene>
<keyword evidence="3" id="KW-1185">Reference proteome</keyword>
<sequence>MVVDTNVASPQRSPSPPPRPSGRPGRRIRLPRRYRDELPPNPNPIIITNPEPEEELEARASPELIEIPESSVFCTEKNSFGVYRKYALGPPTITPDEAFTLSSMSDSISIARDPADSPSNVETPPSNYFAPFLNASTFLLTSWFYNSKGTISFNEVDKLVQEVIQHEDFNAADFGPTFSISRELKRLDKDQISTSPGSSEPLPFGPGDGWIESSVSIPVPCDGVKFHAEADAPRFEVKGIWHRRPLEVLKKAYSEPAADKFHTTPFKEYWKPRAKPSEFTAHHIAYIPKLGDDIQDFYQEHFGKPATGPMLTHLRRELAHAVLRLLLDDDLMHAYTDGEAIKLFDQVMRAMFPRFLFYSADYPEKVLISCIKFLSDCMCPRCLSLKKDISQVASKRDMKNRVRLERVDTAARRFDIELVRRMLFEKGINVTSVYISRVLEATSGVPTRNAFSEFSNRLYRFKFNFYQLLVPDLLHEFELGIWKAIFVHLIRILYAYGNDSISKLNSRFRRIAPFGHDTIRKFSNNASAMKKLAARDYEDLLQVRNHVCREFCCSRFIQNSGTRLGKILRIFKNELCSEYATKDLPSEEAARGRRKAATILKAGGQDTAATTSMSTGNQAKKSKFRGFRMETYKLHSFPDVAASIRAHGVSENTSSKNGEGEHRRSKQFYSRVRKGDHVRGIARHVYRQRILFQAQQALKKNEKKAQRRQETRSLNIPLGEEEVLGPTPPEQHHHISKDVRHKVDVLKWLADNRDDPALNNFLPRLKDHLLGRLFEDDEGDGTFTNLDRMSLKLVNNRIYRHKVLRVNYTTYDSRRCQDSLNPRTHGDVMVLSRDDSHPYWYARIIGIFHSMVLHTGRKSKSREAKKMEFLFVRWFGLDTEEVRGWETKKLHQIGFADGDGAFGFVDPADVVRAVHLIPRFSEGRTKDMLGPSIARSDQEKDEDWVRYYVNIFVDRDMFMRFRGGGVGHAATGPNIDIDAIPDGAEDDVEGEEGELSEGELLDYGYEQEIDSDEEEEGDEEDREEVDEEEVDDEEDREEDNLTIDELEELGYAAF</sequence>
<dbReference type="InterPro" id="IPR041078">
    <property type="entry name" value="Plavaka"/>
</dbReference>
<dbReference type="Pfam" id="PF18759">
    <property type="entry name" value="Plavaka"/>
    <property type="match status" value="1"/>
</dbReference>
<dbReference type="EMBL" id="KN831776">
    <property type="protein sequence ID" value="KIM43034.1"/>
    <property type="molecule type" value="Genomic_DNA"/>
</dbReference>
<evidence type="ECO:0000313" key="2">
    <source>
        <dbReference type="EMBL" id="KIM43034.1"/>
    </source>
</evidence>
<dbReference type="STRING" id="686832.A0A0C3CFT2"/>
<dbReference type="HOGENOM" id="CLU_002498_0_1_1"/>
<proteinExistence type="predicted"/>
<feature type="region of interest" description="Disordered" evidence="1">
    <location>
        <begin position="970"/>
        <end position="1054"/>
    </location>
</feature>
<evidence type="ECO:0000313" key="3">
    <source>
        <dbReference type="Proteomes" id="UP000053424"/>
    </source>
</evidence>
<dbReference type="AlphaFoldDB" id="A0A0C3CFT2"/>